<dbReference type="GO" id="GO:0016887">
    <property type="term" value="F:ATP hydrolysis activity"/>
    <property type="evidence" value="ECO:0007669"/>
    <property type="project" value="RHEA"/>
</dbReference>
<accession>M5AGM3</accession>
<dbReference type="Gene3D" id="1.10.274.50">
    <property type="match status" value="1"/>
</dbReference>
<keyword evidence="3 13" id="KW-0227">DNA damage</keyword>
<organism evidence="17 18">
    <name type="scientific">Levilactobacillus brevis KB290</name>
    <dbReference type="NCBI Taxonomy" id="1001583"/>
    <lineage>
        <taxon>Bacteria</taxon>
        <taxon>Bacillati</taxon>
        <taxon>Bacillota</taxon>
        <taxon>Bacilli</taxon>
        <taxon>Lactobacillales</taxon>
        <taxon>Lactobacillaceae</taxon>
        <taxon>Levilactobacillus</taxon>
    </lineage>
</organism>
<comment type="catalytic activity">
    <reaction evidence="11 13">
        <text>Couples ATP hydrolysis with the unwinding of duplex DNA by translocating in the 3'-5' direction.</text>
        <dbReference type="EC" id="5.6.2.4"/>
    </reaction>
</comment>
<dbReference type="InterPro" id="IPR011604">
    <property type="entry name" value="PDDEXK-like_dom_sf"/>
</dbReference>
<dbReference type="Proteomes" id="UP000012042">
    <property type="component" value="Chromosome"/>
</dbReference>
<evidence type="ECO:0000256" key="12">
    <source>
        <dbReference type="ARBA" id="ARBA00048988"/>
    </source>
</evidence>
<evidence type="ECO:0000256" key="11">
    <source>
        <dbReference type="ARBA" id="ARBA00034617"/>
    </source>
</evidence>
<dbReference type="InterPro" id="IPR011335">
    <property type="entry name" value="Restrct_endonuc-II-like"/>
</dbReference>
<protein>
    <recommendedName>
        <fullName evidence="13">ATP-dependent helicase/nuclease subunit A</fullName>
        <ecNumber evidence="13">3.1.-.-</ecNumber>
        <ecNumber evidence="13">5.6.2.4</ecNumber>
    </recommendedName>
    <alternativeName>
        <fullName evidence="13">ATP-dependent helicase/nuclease AddA</fullName>
    </alternativeName>
    <alternativeName>
        <fullName evidence="13">DNA 3'-5' helicase AddA</fullName>
    </alternativeName>
</protein>
<dbReference type="HOGENOM" id="CLU_001114_3_1_9"/>
<keyword evidence="7 13" id="KW-0067">ATP-binding</keyword>
<evidence type="ECO:0000256" key="8">
    <source>
        <dbReference type="ARBA" id="ARBA00023125"/>
    </source>
</evidence>
<evidence type="ECO:0000256" key="1">
    <source>
        <dbReference type="ARBA" id="ARBA00022722"/>
    </source>
</evidence>
<evidence type="ECO:0000313" key="18">
    <source>
        <dbReference type="Proteomes" id="UP000012042"/>
    </source>
</evidence>
<evidence type="ECO:0000256" key="14">
    <source>
        <dbReference type="PROSITE-ProRule" id="PRU00560"/>
    </source>
</evidence>
<sequence length="1278" mass="143318">MMSWQELPQNKNRRLLMSTKFSFTPSQDQAIHQTGNNLLVSASAGSGKTRVLVQRVIERLKTGVGIDQILIVTFTKAAAAEMRERIQTALRQELAVSQGDSAQQQFYLRQLNQLPVADISTLDAFCLRLLQRYYYVIDLDPVFRLLADETENGLLRDEVWADLREDLYANDDSGLFARLTENFSGDRNDQGLADLVQQTYTFANATPNPTAWLAELPQPYQLDSDQLMTTSFYQQRLRPFFQSQLQQLQADLTSAQALANQAGLDKQAAHVTAVLENVAAVQQLVTGDSWNALRAAIQDFAWGRMPAVRKTNEDYPIYNELKTTYYDPARKQLDSLKKTYLIQDEQQAMTTIRRSGELVGELSRVVTAFRTAYRQEKQRRHVLDFADVEHAALAILTQDSDQSRQVAAQLRHQFAEIMVDEYQDTNGLQEAILTAIAEPAPQGNLFMVGDVKQSIYRFRQADPTLFMTKTDQYAADAAAGELIVLAENFRSMKNVDDFTNLIFKQLMDRELGEIDYTGAAQLKFGASYYPDTVTSTAELLVYLTEDAPESAGDADSEAMDATFQVDNKHQGEVLMVGQKIQQLIADQTPIYDREAKQVRPMTYGDITLLTPTRTNNLIITDELRRLGIPVVVNDAQNYFKTTEIQIMMALLQIIDNPYQDIPLAAVLRSPIVGLNENELALLRINQRTGDYYQAVLHFQRSFVPNQASDFQQAVYQKVSHFLEQLQEFRDIAQQDELVTLIWRIYQETGFLDYVGGMPAGEQRQANLHALYERAKSYEQSSFKGLFQFVRFVERLQERDDDLADAPVQAADDAVSVMTIHGSKGLEFPVVFIMDASRQFNKQDQQGNYVMSGKTGIGIDYLDPDSRVKAPSLQKLVTAQAISRASLAEEMRKLYVALTRAESRVYIVGSHKTQEAAISAWEQAYQSPNLVLNATLREKNTLANYLDWIGMCLVRDPKFAAELRQGTTTFSGLAGDPATFAVHFVTAHDLGPTQGVNETAVDWLQAASETAAKVTTPPVDTEQLHQIMDFRYPHQAATATTAYQSVSEAKRLFEDPDNATIGEYQASATGQVGGHRFVTHDFARPDFLQTVREPLATEIGSATHLVLQQLDVTVTPTLDRVQGVIDQLVADQVLTAEVAQRIQPELILRFFSSSVGQQVLAAPDQLHREVPFSLLMPARSLFQDFQETDSQVLVHGIIDGYLTTPAGVILFDYKTDHVNAQNQAASIEKIVERYGGQVNLYAAALKQMTGQPIVGQYLYLLVIGELVAVPEQQVRRLSE</sequence>
<dbReference type="KEGG" id="lbk:LVISKB_2343"/>
<dbReference type="GO" id="GO:0005829">
    <property type="term" value="C:cytosol"/>
    <property type="evidence" value="ECO:0007669"/>
    <property type="project" value="TreeGrafter"/>
</dbReference>
<dbReference type="GO" id="GO:0000724">
    <property type="term" value="P:double-strand break repair via homologous recombination"/>
    <property type="evidence" value="ECO:0007669"/>
    <property type="project" value="UniProtKB-UniRule"/>
</dbReference>
<dbReference type="GO" id="GO:0043138">
    <property type="term" value="F:3'-5' DNA helicase activity"/>
    <property type="evidence" value="ECO:0007669"/>
    <property type="project" value="UniProtKB-UniRule"/>
</dbReference>
<dbReference type="PROSITE" id="PS51217">
    <property type="entry name" value="UVRD_HELICASE_CTER"/>
    <property type="match status" value="1"/>
</dbReference>
<dbReference type="CDD" id="cd17932">
    <property type="entry name" value="DEXQc_UvrD"/>
    <property type="match status" value="1"/>
</dbReference>
<feature type="domain" description="UvrD-like helicase C-terminal" evidence="16">
    <location>
        <begin position="531"/>
        <end position="824"/>
    </location>
</feature>
<evidence type="ECO:0000256" key="6">
    <source>
        <dbReference type="ARBA" id="ARBA00022839"/>
    </source>
</evidence>
<keyword evidence="2 13" id="KW-0547">Nucleotide-binding</keyword>
<dbReference type="GO" id="GO:0008408">
    <property type="term" value="F:3'-5' exonuclease activity"/>
    <property type="evidence" value="ECO:0007669"/>
    <property type="project" value="UniProtKB-UniRule"/>
</dbReference>
<dbReference type="InterPro" id="IPR027417">
    <property type="entry name" value="P-loop_NTPase"/>
</dbReference>
<evidence type="ECO:0000256" key="13">
    <source>
        <dbReference type="HAMAP-Rule" id="MF_01451"/>
    </source>
</evidence>
<comment type="subunit">
    <text evidence="13">Heterodimer of AddA and AddB/RexB.</text>
</comment>
<dbReference type="Pfam" id="PF13361">
    <property type="entry name" value="UvrD_C"/>
    <property type="match status" value="1"/>
</dbReference>
<keyword evidence="8 13" id="KW-0238">DNA-binding</keyword>
<evidence type="ECO:0000259" key="15">
    <source>
        <dbReference type="PROSITE" id="PS51198"/>
    </source>
</evidence>
<proteinExistence type="inferred from homology"/>
<dbReference type="InterPro" id="IPR014017">
    <property type="entry name" value="DNA_helicase_UvrD-like_C"/>
</dbReference>
<keyword evidence="10 13" id="KW-0413">Isomerase</keyword>
<evidence type="ECO:0000256" key="3">
    <source>
        <dbReference type="ARBA" id="ARBA00022763"/>
    </source>
</evidence>
<dbReference type="InterPro" id="IPR000212">
    <property type="entry name" value="DNA_helicase_UvrD/REP"/>
</dbReference>
<feature type="binding site" evidence="14">
    <location>
        <begin position="42"/>
        <end position="49"/>
    </location>
    <ligand>
        <name>ATP</name>
        <dbReference type="ChEBI" id="CHEBI:30616"/>
    </ligand>
</feature>
<dbReference type="Pfam" id="PF00580">
    <property type="entry name" value="UvrD-helicase"/>
    <property type="match status" value="1"/>
</dbReference>
<dbReference type="EC" id="3.1.-.-" evidence="13"/>
<name>M5AGM3_LEVBR</name>
<dbReference type="SUPFAM" id="SSF52540">
    <property type="entry name" value="P-loop containing nucleoside triphosphate hydrolases"/>
    <property type="match status" value="1"/>
</dbReference>
<dbReference type="PANTHER" id="PTHR11070">
    <property type="entry name" value="UVRD / RECB / PCRA DNA HELICASE FAMILY MEMBER"/>
    <property type="match status" value="1"/>
</dbReference>
<evidence type="ECO:0000313" key="17">
    <source>
        <dbReference type="EMBL" id="BAN07978.1"/>
    </source>
</evidence>
<comment type="similarity">
    <text evidence="13">Belongs to the helicase family. AddA subfamily.</text>
</comment>
<evidence type="ECO:0000259" key="16">
    <source>
        <dbReference type="PROSITE" id="PS51217"/>
    </source>
</evidence>
<dbReference type="SUPFAM" id="SSF52980">
    <property type="entry name" value="Restriction endonuclease-like"/>
    <property type="match status" value="1"/>
</dbReference>
<dbReference type="EMBL" id="AP012167">
    <property type="protein sequence ID" value="BAN07978.1"/>
    <property type="molecule type" value="Genomic_DNA"/>
</dbReference>
<dbReference type="InterPro" id="IPR014152">
    <property type="entry name" value="AddA"/>
</dbReference>
<evidence type="ECO:0000256" key="9">
    <source>
        <dbReference type="ARBA" id="ARBA00023204"/>
    </source>
</evidence>
<dbReference type="HAMAP" id="MF_01451">
    <property type="entry name" value="AddA"/>
    <property type="match status" value="1"/>
</dbReference>
<dbReference type="InterPro" id="IPR014016">
    <property type="entry name" value="UvrD-like_ATP-bd"/>
</dbReference>
<keyword evidence="5 13" id="KW-0347">Helicase</keyword>
<evidence type="ECO:0000256" key="2">
    <source>
        <dbReference type="ARBA" id="ARBA00022741"/>
    </source>
</evidence>
<comment type="cofactor">
    <cofactor evidence="13">
        <name>Mg(2+)</name>
        <dbReference type="ChEBI" id="CHEBI:18420"/>
    </cofactor>
</comment>
<dbReference type="AlphaFoldDB" id="M5AGM3"/>
<dbReference type="EC" id="5.6.2.4" evidence="13"/>
<evidence type="ECO:0000256" key="10">
    <source>
        <dbReference type="ARBA" id="ARBA00023235"/>
    </source>
</evidence>
<dbReference type="PANTHER" id="PTHR11070:SF48">
    <property type="entry name" value="ATP-DEPENDENT HELICASE_NUCLEASE SUBUNIT A"/>
    <property type="match status" value="1"/>
</dbReference>
<dbReference type="GO" id="GO:0033202">
    <property type="term" value="C:DNA helicase complex"/>
    <property type="evidence" value="ECO:0007669"/>
    <property type="project" value="TreeGrafter"/>
</dbReference>
<dbReference type="PROSITE" id="PS51198">
    <property type="entry name" value="UVRD_HELICASE_ATP_BIND"/>
    <property type="match status" value="1"/>
</dbReference>
<dbReference type="NCBIfam" id="TIGR02785">
    <property type="entry name" value="addA_Gpos"/>
    <property type="match status" value="1"/>
</dbReference>
<feature type="domain" description="UvrD-like helicase ATP-binding" evidence="15">
    <location>
        <begin position="21"/>
        <end position="492"/>
    </location>
</feature>
<keyword evidence="9 13" id="KW-0234">DNA repair</keyword>
<keyword evidence="4 13" id="KW-0378">Hydrolase</keyword>
<evidence type="ECO:0000256" key="4">
    <source>
        <dbReference type="ARBA" id="ARBA00022801"/>
    </source>
</evidence>
<dbReference type="Gene3D" id="3.90.320.10">
    <property type="match status" value="1"/>
</dbReference>
<keyword evidence="1 13" id="KW-0540">Nuclease</keyword>
<dbReference type="GO" id="GO:0003690">
    <property type="term" value="F:double-stranded DNA binding"/>
    <property type="evidence" value="ECO:0007669"/>
    <property type="project" value="UniProtKB-UniRule"/>
</dbReference>
<reference evidence="17 18" key="1">
    <citation type="journal article" date="2013" name="PLoS ONE">
        <title>Genomic Analysis by Deep Sequencing of the Probiotic Lactobacillus brevis KB290 Harboring Nine Plasmids Reveals Genomic Stability.</title>
        <authorList>
            <person name="Fukao M."/>
            <person name="Oshima K."/>
            <person name="Morita H."/>
            <person name="Toh H."/>
            <person name="Suda W."/>
            <person name="Kim S.W."/>
            <person name="Suzuki S."/>
            <person name="Yakabe T."/>
            <person name="Hattori M."/>
            <person name="Yajima N."/>
        </authorList>
    </citation>
    <scope>NUCLEOTIDE SEQUENCE [LARGE SCALE GENOMIC DNA]</scope>
    <source>
        <strain evidence="17 18">KB290</strain>
    </source>
</reference>
<comment type="catalytic activity">
    <reaction evidence="12 13">
        <text>ATP + H2O = ADP + phosphate + H(+)</text>
        <dbReference type="Rhea" id="RHEA:13065"/>
        <dbReference type="ChEBI" id="CHEBI:15377"/>
        <dbReference type="ChEBI" id="CHEBI:15378"/>
        <dbReference type="ChEBI" id="CHEBI:30616"/>
        <dbReference type="ChEBI" id="CHEBI:43474"/>
        <dbReference type="ChEBI" id="CHEBI:456216"/>
        <dbReference type="EC" id="5.6.2.4"/>
    </reaction>
</comment>
<dbReference type="GO" id="GO:0005524">
    <property type="term" value="F:ATP binding"/>
    <property type="evidence" value="ECO:0007669"/>
    <property type="project" value="UniProtKB-UniRule"/>
</dbReference>
<evidence type="ECO:0000256" key="5">
    <source>
        <dbReference type="ARBA" id="ARBA00022806"/>
    </source>
</evidence>
<comment type="function">
    <text evidence="13">The heterodimer acts as both an ATP-dependent DNA helicase and an ATP-dependent, dual-direction single-stranded exonuclease. Recognizes the chi site generating a DNA molecule suitable for the initiation of homologous recombination. The AddA nuclease domain is required for chi fragment generation; this subunit has the helicase and 3' -&gt; 5' nuclease activities.</text>
</comment>
<dbReference type="Gene3D" id="3.40.50.300">
    <property type="entry name" value="P-loop containing nucleotide triphosphate hydrolases"/>
    <property type="match status" value="4"/>
</dbReference>
<keyword evidence="6 13" id="KW-0269">Exonuclease</keyword>
<dbReference type="PATRIC" id="fig|1001583.3.peg.2325"/>
<evidence type="ECO:0000256" key="7">
    <source>
        <dbReference type="ARBA" id="ARBA00022840"/>
    </source>
</evidence>
<gene>
    <name evidence="13" type="primary">addA</name>
    <name evidence="17" type="ORF">LVISKB_2343</name>
</gene>